<organism evidence="1 2">
    <name type="scientific">Cerina litoralis</name>
    <dbReference type="NCBI Taxonomy" id="2874477"/>
    <lineage>
        <taxon>Bacteria</taxon>
        <taxon>Pseudomonadati</taxon>
        <taxon>Bacteroidota</taxon>
        <taxon>Flavobacteriia</taxon>
        <taxon>Flavobacteriales</taxon>
        <taxon>Flavobacteriaceae</taxon>
        <taxon>Cerina</taxon>
    </lineage>
</organism>
<dbReference type="GO" id="GO:0005975">
    <property type="term" value="P:carbohydrate metabolic process"/>
    <property type="evidence" value="ECO:0007669"/>
    <property type="project" value="InterPro"/>
</dbReference>
<dbReference type="PANTHER" id="PTHR30292:SF0">
    <property type="entry name" value="5-OXOPROLINASE SUBUNIT A"/>
    <property type="match status" value="1"/>
</dbReference>
<name>A0AAE3EVF8_9FLAO</name>
<gene>
    <name evidence="1" type="ORF">K8352_13595</name>
</gene>
<evidence type="ECO:0000313" key="2">
    <source>
        <dbReference type="Proteomes" id="UP001200642"/>
    </source>
</evidence>
<dbReference type="EMBL" id="JAIRBC010000020">
    <property type="protein sequence ID" value="MCG2461787.1"/>
    <property type="molecule type" value="Genomic_DNA"/>
</dbReference>
<keyword evidence="2" id="KW-1185">Reference proteome</keyword>
<dbReference type="PANTHER" id="PTHR30292">
    <property type="entry name" value="UNCHARACTERIZED PROTEIN YBGL-RELATED"/>
    <property type="match status" value="1"/>
</dbReference>
<dbReference type="SUPFAM" id="SSF88713">
    <property type="entry name" value="Glycoside hydrolase/deacetylase"/>
    <property type="match status" value="1"/>
</dbReference>
<dbReference type="Gene3D" id="3.20.20.370">
    <property type="entry name" value="Glycoside hydrolase/deacetylase"/>
    <property type="match status" value="1"/>
</dbReference>
<dbReference type="AlphaFoldDB" id="A0AAE3EVF8"/>
<proteinExistence type="predicted"/>
<evidence type="ECO:0000313" key="1">
    <source>
        <dbReference type="EMBL" id="MCG2461787.1"/>
    </source>
</evidence>
<dbReference type="InterPro" id="IPR011330">
    <property type="entry name" value="Glyco_hydro/deAcase_b/a-brl"/>
</dbReference>
<sequence length="247" mass="27426">MEAYQIDINCDVGEGAPHENLLYPHISSCSIACGGHTGTMDSIKTAVALAVEHGVKIGAHPSYPDPRNFGRASVSLSDAAFKESLRSQMERLNDTLCIEGVPMHHIKPHGALYNDLAKDLNFSRLFLDVIREYLSNCFLYAPYGSILNAEAVSQGFRVRSEAFADRNYNKDLSLVSRMYPDALIQEPKAVLAHLVSMVKNHKVRTLRDEAVEIVADTYCIHGDSVNSLQILTYLSTELPKQNIFIRS</sequence>
<reference evidence="1" key="1">
    <citation type="submission" date="2023-02" db="EMBL/GenBank/DDBJ databases">
        <title>Genome of Flavobacteriaceae gen. nov. sp. strain F89.</title>
        <authorList>
            <person name="Wang Y."/>
        </authorList>
    </citation>
    <scope>NUCLEOTIDE SEQUENCE</scope>
    <source>
        <strain evidence="1">F89</strain>
    </source>
</reference>
<protein>
    <submittedName>
        <fullName evidence="1">LamB/YcsF family protein</fullName>
    </submittedName>
</protein>
<accession>A0AAE3EVF8</accession>
<dbReference type="RefSeq" id="WP_317902929.1">
    <property type="nucleotide sequence ID" value="NZ_JAIRBC010000020.1"/>
</dbReference>
<dbReference type="CDD" id="cd10801">
    <property type="entry name" value="LamB_YcsF_like_1"/>
    <property type="match status" value="1"/>
</dbReference>
<dbReference type="Pfam" id="PF03746">
    <property type="entry name" value="LamB_YcsF"/>
    <property type="match status" value="1"/>
</dbReference>
<dbReference type="Proteomes" id="UP001200642">
    <property type="component" value="Unassembled WGS sequence"/>
</dbReference>
<comment type="caution">
    <text evidence="1">The sequence shown here is derived from an EMBL/GenBank/DDBJ whole genome shotgun (WGS) entry which is preliminary data.</text>
</comment>
<dbReference type="InterPro" id="IPR005501">
    <property type="entry name" value="LamB/YcsF/PxpA-like"/>
</dbReference>